<dbReference type="EMBL" id="UINC01068446">
    <property type="protein sequence ID" value="SVC01087.1"/>
    <property type="molecule type" value="Genomic_DNA"/>
</dbReference>
<dbReference type="InterPro" id="IPR010920">
    <property type="entry name" value="LSM_dom_sf"/>
</dbReference>
<dbReference type="GO" id="GO:0055085">
    <property type="term" value="P:transmembrane transport"/>
    <property type="evidence" value="ECO:0007669"/>
    <property type="project" value="InterPro"/>
</dbReference>
<evidence type="ECO:0000259" key="1">
    <source>
        <dbReference type="Pfam" id="PF00924"/>
    </source>
</evidence>
<evidence type="ECO:0000313" key="2">
    <source>
        <dbReference type="EMBL" id="SVC01087.1"/>
    </source>
</evidence>
<accession>A0A382IPF1</accession>
<dbReference type="Pfam" id="PF00924">
    <property type="entry name" value="MS_channel_2nd"/>
    <property type="match status" value="1"/>
</dbReference>
<dbReference type="InterPro" id="IPR006685">
    <property type="entry name" value="MscS_channel_2nd"/>
</dbReference>
<gene>
    <name evidence="2" type="ORF">METZ01_LOCUS253941</name>
</gene>
<name>A0A382IPF1_9ZZZZ</name>
<reference evidence="2" key="1">
    <citation type="submission" date="2018-05" db="EMBL/GenBank/DDBJ databases">
        <authorList>
            <person name="Lanie J.A."/>
            <person name="Ng W.-L."/>
            <person name="Kazmierczak K.M."/>
            <person name="Andrzejewski T.M."/>
            <person name="Davidsen T.M."/>
            <person name="Wayne K.J."/>
            <person name="Tettelin H."/>
            <person name="Glass J.I."/>
            <person name="Rusch D."/>
            <person name="Podicherti R."/>
            <person name="Tsui H.-C.T."/>
            <person name="Winkler M.E."/>
        </authorList>
    </citation>
    <scope>NUCLEOTIDE SEQUENCE</scope>
</reference>
<protein>
    <recommendedName>
        <fullName evidence="1">Mechanosensitive ion channel MscS domain-containing protein</fullName>
    </recommendedName>
</protein>
<dbReference type="AlphaFoldDB" id="A0A382IPF1"/>
<dbReference type="GO" id="GO:0016020">
    <property type="term" value="C:membrane"/>
    <property type="evidence" value="ECO:0007669"/>
    <property type="project" value="InterPro"/>
</dbReference>
<feature type="domain" description="Mechanosensitive ion channel MscS" evidence="1">
    <location>
        <begin position="55"/>
        <end position="117"/>
    </location>
</feature>
<proteinExistence type="predicted"/>
<dbReference type="SUPFAM" id="SSF50182">
    <property type="entry name" value="Sm-like ribonucleoproteins"/>
    <property type="match status" value="1"/>
</dbReference>
<sequence length="143" mass="15846">MEPLTNLTNLLTNTNLVNQLSGLKPEQVENIAKNLFSEYGWIFAAGVVALLVKDVMINLVKGILIFYGHDFDNDDVIYISGRQARIVRVGVTSTTFYMSDRKTKMVVPNEQLKELTIEKTLGVNGGSPYLPKGGEPGFDPKIK</sequence>
<organism evidence="2">
    <name type="scientific">marine metagenome</name>
    <dbReference type="NCBI Taxonomy" id="408172"/>
    <lineage>
        <taxon>unclassified sequences</taxon>
        <taxon>metagenomes</taxon>
        <taxon>ecological metagenomes</taxon>
    </lineage>
</organism>